<dbReference type="InterPro" id="IPR001498">
    <property type="entry name" value="Impact_N"/>
</dbReference>
<dbReference type="Gene3D" id="3.10.110.10">
    <property type="entry name" value="Ubiquitin Conjugating Enzyme"/>
    <property type="match status" value="1"/>
</dbReference>
<dbReference type="InterPro" id="IPR020568">
    <property type="entry name" value="Ribosomal_Su5_D2-typ_SF"/>
</dbReference>
<dbReference type="VEuPathDB" id="FungiDB:GWK60_K09053"/>
<dbReference type="InterPro" id="IPR023582">
    <property type="entry name" value="Impact"/>
</dbReference>
<dbReference type="AlphaFoldDB" id="A0A0W0EAM9"/>
<dbReference type="InterPro" id="IPR036956">
    <property type="entry name" value="Impact_N_sf"/>
</dbReference>
<reference evidence="7 8" key="1">
    <citation type="submission" date="2015-10" db="EMBL/GenBank/DDBJ databases">
        <title>Draft genomes sequences of Candida glabrata isolates 1A, 1B, 2A, 2B, 3A and 3B.</title>
        <authorList>
            <person name="Haavelsrud O.E."/>
            <person name="Gaustad P."/>
        </authorList>
    </citation>
    <scope>NUCLEOTIDE SEQUENCE [LARGE SCALE GENOMIC DNA]</scope>
    <source>
        <strain evidence="7">910700640</strain>
    </source>
</reference>
<sequence length="259" mass="29233">MDELVVEELESLEAIYPDLLKRDDAENIFAMKVPQHEKFTVKISLPDKYPATEPPHVLEVSVAQGDYDSKYLTTLFQEVMDSMFHQGSVCLFDFFTELDGVLYDDEEESSMDAAEVVDNSALVPVDPFEGWTASDPISDRGSTFMAFAAHVNSEEEAFQMLDHLKTDSKMRRANHAMCAWRIKKQTDSNDIIYQDCDDDGETAAGSRMLHLVTIMDVWNVIVVVARWFGGVHIGPDRFKHINSTAREAILRAGFTPAKK</sequence>
<dbReference type="GO" id="GO:0031333">
    <property type="term" value="P:negative regulation of protein-containing complex assembly"/>
    <property type="evidence" value="ECO:0007669"/>
    <property type="project" value="EnsemblFungi"/>
</dbReference>
<evidence type="ECO:0000256" key="3">
    <source>
        <dbReference type="ARBA" id="ARBA00022490"/>
    </source>
</evidence>
<dbReference type="Gene3D" id="3.30.230.30">
    <property type="entry name" value="Impact, N-terminal domain"/>
    <property type="match status" value="1"/>
</dbReference>
<dbReference type="PROSITE" id="PS50908">
    <property type="entry name" value="RWD"/>
    <property type="match status" value="1"/>
</dbReference>
<name>A0A0W0EAM9_CANGB</name>
<evidence type="ECO:0000256" key="4">
    <source>
        <dbReference type="ARBA" id="ARBA00022491"/>
    </source>
</evidence>
<dbReference type="SUPFAM" id="SSF54495">
    <property type="entry name" value="UBC-like"/>
    <property type="match status" value="1"/>
</dbReference>
<accession>A0A0W0EAM9</accession>
<dbReference type="Pfam" id="PF01205">
    <property type="entry name" value="Impact_N"/>
    <property type="match status" value="1"/>
</dbReference>
<dbReference type="VEuPathDB" id="FungiDB:CAGL0K09262g"/>
<dbReference type="GO" id="GO:0003785">
    <property type="term" value="F:actin monomer binding"/>
    <property type="evidence" value="ECO:0007669"/>
    <property type="project" value="EnsemblFungi"/>
</dbReference>
<dbReference type="Pfam" id="PF05773">
    <property type="entry name" value="RWD"/>
    <property type="match status" value="1"/>
</dbReference>
<dbReference type="EMBL" id="LLZZ01000123">
    <property type="protein sequence ID" value="KTB02646.1"/>
    <property type="molecule type" value="Genomic_DNA"/>
</dbReference>
<gene>
    <name evidence="7" type="ORF">AO440_003640</name>
</gene>
<keyword evidence="4" id="KW-0678">Repressor</keyword>
<dbReference type="Proteomes" id="UP000054886">
    <property type="component" value="Unassembled WGS sequence"/>
</dbReference>
<dbReference type="GO" id="GO:0004860">
    <property type="term" value="F:protein kinase inhibitor activity"/>
    <property type="evidence" value="ECO:0007669"/>
    <property type="project" value="EnsemblFungi"/>
</dbReference>
<dbReference type="PhylomeDB" id="A0A0W0EAM9"/>
<dbReference type="PANTHER" id="PTHR16301:SF25">
    <property type="entry name" value="PROTEIN IMPACT"/>
    <property type="match status" value="1"/>
</dbReference>
<dbReference type="GO" id="GO:0140469">
    <property type="term" value="P:GCN2-mediated signaling"/>
    <property type="evidence" value="ECO:0007669"/>
    <property type="project" value="EnsemblFungi"/>
</dbReference>
<dbReference type="OMA" id="HLMQVMD"/>
<dbReference type="CDD" id="cd23822">
    <property type="entry name" value="RWD_ScYIH1-like"/>
    <property type="match status" value="1"/>
</dbReference>
<keyword evidence="6" id="KW-0346">Stress response</keyword>
<evidence type="ECO:0000313" key="8">
    <source>
        <dbReference type="Proteomes" id="UP000054886"/>
    </source>
</evidence>
<dbReference type="GO" id="GO:0034198">
    <property type="term" value="P:cellular response to amino acid starvation"/>
    <property type="evidence" value="ECO:0007669"/>
    <property type="project" value="EnsemblFungi"/>
</dbReference>
<dbReference type="SUPFAM" id="SSF54211">
    <property type="entry name" value="Ribosomal protein S5 domain 2-like"/>
    <property type="match status" value="1"/>
</dbReference>
<dbReference type="GO" id="GO:0043022">
    <property type="term" value="F:ribosome binding"/>
    <property type="evidence" value="ECO:0007669"/>
    <property type="project" value="EnsemblFungi"/>
</dbReference>
<dbReference type="PANTHER" id="PTHR16301">
    <property type="entry name" value="IMPACT-RELATED"/>
    <property type="match status" value="1"/>
</dbReference>
<protein>
    <submittedName>
        <fullName evidence="7">Protein IMPACT-like protein</fullName>
    </submittedName>
</protein>
<comment type="similarity">
    <text evidence="2">Belongs to the IMPACT family.</text>
</comment>
<dbReference type="PROSITE" id="PS00910">
    <property type="entry name" value="UPF0029"/>
    <property type="match status" value="1"/>
</dbReference>
<dbReference type="FunFam" id="3.30.230.30:FF:000002">
    <property type="entry name" value="Protein IMPACT homolog"/>
    <property type="match status" value="1"/>
</dbReference>
<dbReference type="InterPro" id="IPR020569">
    <property type="entry name" value="UPF0029_Impact_CS"/>
</dbReference>
<dbReference type="InterPro" id="IPR006575">
    <property type="entry name" value="RWD_dom"/>
</dbReference>
<keyword evidence="5" id="KW-0810">Translation regulation</keyword>
<dbReference type="GO" id="GO:0005737">
    <property type="term" value="C:cytoplasm"/>
    <property type="evidence" value="ECO:0007669"/>
    <property type="project" value="UniProtKB-SubCell"/>
</dbReference>
<proteinExistence type="inferred from homology"/>
<dbReference type="OrthoDB" id="69641at2759"/>
<dbReference type="VEuPathDB" id="FungiDB:GVI51_K09097"/>
<comment type="subcellular location">
    <subcellularLocation>
        <location evidence="1">Cytoplasm</location>
    </subcellularLocation>
</comment>
<evidence type="ECO:0000313" key="7">
    <source>
        <dbReference type="EMBL" id="KTB02646.1"/>
    </source>
</evidence>
<dbReference type="SMART" id="SM00591">
    <property type="entry name" value="RWD"/>
    <property type="match status" value="1"/>
</dbReference>
<dbReference type="GO" id="GO:0006446">
    <property type="term" value="P:regulation of translational initiation"/>
    <property type="evidence" value="ECO:0007669"/>
    <property type="project" value="TreeGrafter"/>
</dbReference>
<keyword evidence="3" id="KW-0963">Cytoplasm</keyword>
<evidence type="ECO:0000256" key="6">
    <source>
        <dbReference type="ARBA" id="ARBA00023016"/>
    </source>
</evidence>
<evidence type="ECO:0000256" key="1">
    <source>
        <dbReference type="ARBA" id="ARBA00004496"/>
    </source>
</evidence>
<evidence type="ECO:0000256" key="5">
    <source>
        <dbReference type="ARBA" id="ARBA00022845"/>
    </source>
</evidence>
<organism evidence="7 8">
    <name type="scientific">Candida glabrata</name>
    <name type="common">Yeast</name>
    <name type="synonym">Torulopsis glabrata</name>
    <dbReference type="NCBI Taxonomy" id="5478"/>
    <lineage>
        <taxon>Eukaryota</taxon>
        <taxon>Fungi</taxon>
        <taxon>Dikarya</taxon>
        <taxon>Ascomycota</taxon>
        <taxon>Saccharomycotina</taxon>
        <taxon>Saccharomycetes</taxon>
        <taxon>Saccharomycetales</taxon>
        <taxon>Saccharomycetaceae</taxon>
        <taxon>Nakaseomyces</taxon>
    </lineage>
</organism>
<comment type="caution">
    <text evidence="7">The sequence shown here is derived from an EMBL/GenBank/DDBJ whole genome shotgun (WGS) entry which is preliminary data.</text>
</comment>
<dbReference type="VEuPathDB" id="FungiDB:B1J91_K09262g"/>
<dbReference type="InterPro" id="IPR016135">
    <property type="entry name" value="UBQ-conjugating_enzyme/RWD"/>
</dbReference>
<evidence type="ECO:0000256" key="2">
    <source>
        <dbReference type="ARBA" id="ARBA00007665"/>
    </source>
</evidence>